<dbReference type="Proteomes" id="UP000622653">
    <property type="component" value="Unassembled WGS sequence"/>
</dbReference>
<accession>A0A8J7G8F7</accession>
<keyword evidence="1" id="KW-0812">Transmembrane</keyword>
<evidence type="ECO:0000313" key="2">
    <source>
        <dbReference type="EMBL" id="MBF4501093.1"/>
    </source>
</evidence>
<evidence type="ECO:0000313" key="3">
    <source>
        <dbReference type="Proteomes" id="UP000622653"/>
    </source>
</evidence>
<dbReference type="InterPro" id="IPR009526">
    <property type="entry name" value="DUF1146"/>
</dbReference>
<feature type="transmembrane region" description="Helical" evidence="1">
    <location>
        <begin position="6"/>
        <end position="25"/>
    </location>
</feature>
<dbReference type="EMBL" id="JADKPV010000002">
    <property type="protein sequence ID" value="MBF4501093.1"/>
    <property type="molecule type" value="Genomic_DNA"/>
</dbReference>
<keyword evidence="3" id="KW-1185">Reference proteome</keyword>
<feature type="transmembrane region" description="Helical" evidence="1">
    <location>
        <begin position="45"/>
        <end position="67"/>
    </location>
</feature>
<evidence type="ECO:0000256" key="1">
    <source>
        <dbReference type="SAM" id="Phobius"/>
    </source>
</evidence>
<organism evidence="2 3">
    <name type="scientific">Savagea serpentis</name>
    <dbReference type="NCBI Taxonomy" id="2785297"/>
    <lineage>
        <taxon>Bacteria</taxon>
        <taxon>Bacillati</taxon>
        <taxon>Bacillota</taxon>
        <taxon>Bacilli</taxon>
        <taxon>Bacillales</taxon>
        <taxon>Caryophanaceae</taxon>
        <taxon>Savagea</taxon>
    </lineage>
</organism>
<dbReference type="AlphaFoldDB" id="A0A8J7G8F7"/>
<sequence>MLFLHNPFLVLASHLFFISISFYALQALRFDVFIQKNKVFQAQLLFILLSIAIGATVSNLFLDLSAWTNRFVS</sequence>
<keyword evidence="1" id="KW-1133">Transmembrane helix</keyword>
<keyword evidence="1" id="KW-0472">Membrane</keyword>
<dbReference type="RefSeq" id="WP_194562568.1">
    <property type="nucleotide sequence ID" value="NZ_JADKPV010000002.1"/>
</dbReference>
<reference evidence="2" key="1">
    <citation type="submission" date="2020-11" db="EMBL/GenBank/DDBJ databases">
        <title>Multidrug resistant novel bacterium Savagea serpentis sp. nov., isolated from the scats of a vine snake (Ahaetulla nasuta).</title>
        <authorList>
            <person name="Venkata Ramana V."/>
            <person name="Vikas Patil S."/>
            <person name="Yogita Lugani V."/>
        </authorList>
    </citation>
    <scope>NUCLEOTIDE SEQUENCE</scope>
    <source>
        <strain evidence="2">SN6</strain>
    </source>
</reference>
<name>A0A8J7G8F7_9BACL</name>
<dbReference type="NCBIfam" id="TIGR02327">
    <property type="entry name" value="int_mem_ywzB"/>
    <property type="match status" value="1"/>
</dbReference>
<protein>
    <submittedName>
        <fullName evidence="2">DUF1146 domain-containing protein</fullName>
    </submittedName>
</protein>
<gene>
    <name evidence="2" type="ORF">IRY55_06915</name>
</gene>
<proteinExistence type="predicted"/>
<comment type="caution">
    <text evidence="2">The sequence shown here is derived from an EMBL/GenBank/DDBJ whole genome shotgun (WGS) entry which is preliminary data.</text>
</comment>
<dbReference type="Pfam" id="PF06612">
    <property type="entry name" value="DUF1146"/>
    <property type="match status" value="1"/>
</dbReference>